<dbReference type="InterPro" id="IPR019756">
    <property type="entry name" value="Pept_S26A_signal_pept_1_Ser-AS"/>
</dbReference>
<feature type="active site" evidence="7">
    <location>
        <position position="101"/>
    </location>
</feature>
<evidence type="ECO:0000256" key="1">
    <source>
        <dbReference type="ARBA" id="ARBA00000677"/>
    </source>
</evidence>
<keyword evidence="12" id="KW-1185">Reference proteome</keyword>
<sequence length="193" mass="21652">MKEWIGVIVTAVIIAAVVVQFIRPTRVDGDSMYSTLENNDYLIINTMKYRFSEPEKGDIIIFDTDTPLDPAMDMSTDSRNILKKGIDFVLGDDSRTKDLVKRVIAEGGDRVQISDGKVWVNEELIEEPYLDPGMTTEGEIDVIVPENTFFVMGDNRTVSLDSRYAEVGFISKDKIMGEVMFRLLPVSSIGTVK</sequence>
<dbReference type="AlphaFoldDB" id="A0A544QUQ3"/>
<protein>
    <recommendedName>
        <fullName evidence="4 8">Signal peptidase I</fullName>
        <ecNumber evidence="4 8">3.4.21.89</ecNumber>
    </recommendedName>
</protein>
<dbReference type="OrthoDB" id="9802919at2"/>
<keyword evidence="8" id="KW-0812">Transmembrane</keyword>
<dbReference type="PRINTS" id="PR00727">
    <property type="entry name" value="LEADERPTASE"/>
</dbReference>
<dbReference type="GO" id="GO:0004252">
    <property type="term" value="F:serine-type endopeptidase activity"/>
    <property type="evidence" value="ECO:0007669"/>
    <property type="project" value="InterPro"/>
</dbReference>
<comment type="subcellular location">
    <subcellularLocation>
        <location evidence="2">Cell membrane</location>
        <topology evidence="2">Single-pass type II membrane protein</topology>
    </subcellularLocation>
    <subcellularLocation>
        <location evidence="9">Membrane</location>
        <topology evidence="9">Single-pass type II membrane protein</topology>
    </subcellularLocation>
</comment>
<dbReference type="PROSITE" id="PS00761">
    <property type="entry name" value="SPASE_I_3"/>
    <property type="match status" value="1"/>
</dbReference>
<dbReference type="PANTHER" id="PTHR43390:SF1">
    <property type="entry name" value="CHLOROPLAST PROCESSING PEPTIDASE"/>
    <property type="match status" value="1"/>
</dbReference>
<evidence type="ECO:0000256" key="2">
    <source>
        <dbReference type="ARBA" id="ARBA00004401"/>
    </source>
</evidence>
<keyword evidence="6 8" id="KW-0378">Hydrolase</keyword>
<evidence type="ECO:0000313" key="11">
    <source>
        <dbReference type="EMBL" id="TQQ84410.1"/>
    </source>
</evidence>
<reference evidence="11 12" key="1">
    <citation type="submission" date="2019-02" db="EMBL/GenBank/DDBJ databases">
        <title>Peptostreptococcaceae bacterium ZHW00191 nov., a new bacterium isolated from the human gut.</title>
        <authorList>
            <person name="Zhou H.-W."/>
            <person name="Chen X.-J."/>
        </authorList>
    </citation>
    <scope>NUCLEOTIDE SEQUENCE [LARGE SCALE GENOMIC DNA]</scope>
    <source>
        <strain evidence="11 12">ZHW00191</strain>
    </source>
</reference>
<organism evidence="11 12">
    <name type="scientific">Peptacetobacter hominis</name>
    <dbReference type="NCBI Taxonomy" id="2743610"/>
    <lineage>
        <taxon>Bacteria</taxon>
        <taxon>Bacillati</taxon>
        <taxon>Bacillota</taxon>
        <taxon>Clostridia</taxon>
        <taxon>Peptostreptococcales</taxon>
        <taxon>Peptostreptococcaceae</taxon>
        <taxon>Peptacetobacter</taxon>
    </lineage>
</organism>
<evidence type="ECO:0000256" key="3">
    <source>
        <dbReference type="ARBA" id="ARBA00009370"/>
    </source>
</evidence>
<proteinExistence type="inferred from homology"/>
<evidence type="ECO:0000256" key="5">
    <source>
        <dbReference type="ARBA" id="ARBA00022670"/>
    </source>
</evidence>
<dbReference type="InterPro" id="IPR000223">
    <property type="entry name" value="Pept_S26A_signal_pept_1"/>
</dbReference>
<evidence type="ECO:0000256" key="6">
    <source>
        <dbReference type="ARBA" id="ARBA00022801"/>
    </source>
</evidence>
<dbReference type="SUPFAM" id="SSF51306">
    <property type="entry name" value="LexA/Signal peptidase"/>
    <property type="match status" value="1"/>
</dbReference>
<feature type="active site" evidence="7">
    <location>
        <position position="31"/>
    </location>
</feature>
<dbReference type="GO" id="GO:0005886">
    <property type="term" value="C:plasma membrane"/>
    <property type="evidence" value="ECO:0007669"/>
    <property type="project" value="UniProtKB-SubCell"/>
</dbReference>
<dbReference type="EMBL" id="SGJB01000011">
    <property type="protein sequence ID" value="TQQ84410.1"/>
    <property type="molecule type" value="Genomic_DNA"/>
</dbReference>
<keyword evidence="8" id="KW-0472">Membrane</keyword>
<dbReference type="Proteomes" id="UP000317863">
    <property type="component" value="Unassembled WGS sequence"/>
</dbReference>
<feature type="domain" description="Peptidase S26" evidence="10">
    <location>
        <begin position="2"/>
        <end position="183"/>
    </location>
</feature>
<dbReference type="GO" id="GO:0009003">
    <property type="term" value="F:signal peptidase activity"/>
    <property type="evidence" value="ECO:0007669"/>
    <property type="project" value="UniProtKB-EC"/>
</dbReference>
<dbReference type="PROSITE" id="PS00501">
    <property type="entry name" value="SPASE_I_1"/>
    <property type="match status" value="1"/>
</dbReference>
<dbReference type="GO" id="GO:0006465">
    <property type="term" value="P:signal peptide processing"/>
    <property type="evidence" value="ECO:0007669"/>
    <property type="project" value="InterPro"/>
</dbReference>
<name>A0A544QUQ3_9FIRM</name>
<comment type="caution">
    <text evidence="11">The sequence shown here is derived from an EMBL/GenBank/DDBJ whole genome shotgun (WGS) entry which is preliminary data.</text>
</comment>
<evidence type="ECO:0000256" key="7">
    <source>
        <dbReference type="PIRSR" id="PIRSR600223-1"/>
    </source>
</evidence>
<dbReference type="InterPro" id="IPR019533">
    <property type="entry name" value="Peptidase_S26"/>
</dbReference>
<evidence type="ECO:0000256" key="8">
    <source>
        <dbReference type="RuleBase" id="RU003993"/>
    </source>
</evidence>
<keyword evidence="5 8" id="KW-0645">Protease</keyword>
<evidence type="ECO:0000259" key="10">
    <source>
        <dbReference type="Pfam" id="PF10502"/>
    </source>
</evidence>
<dbReference type="PANTHER" id="PTHR43390">
    <property type="entry name" value="SIGNAL PEPTIDASE I"/>
    <property type="match status" value="1"/>
</dbReference>
<dbReference type="CDD" id="cd06530">
    <property type="entry name" value="S26_SPase_I"/>
    <property type="match status" value="1"/>
</dbReference>
<gene>
    <name evidence="11" type="primary">lepB</name>
    <name evidence="11" type="ORF">EXD82_06880</name>
</gene>
<dbReference type="Pfam" id="PF10502">
    <property type="entry name" value="Peptidase_S26"/>
    <property type="match status" value="1"/>
</dbReference>
<dbReference type="InterPro" id="IPR036286">
    <property type="entry name" value="LexA/Signal_pep-like_sf"/>
</dbReference>
<dbReference type="PROSITE" id="PS00760">
    <property type="entry name" value="SPASE_I_2"/>
    <property type="match status" value="1"/>
</dbReference>
<evidence type="ECO:0000256" key="9">
    <source>
        <dbReference type="RuleBase" id="RU362042"/>
    </source>
</evidence>
<comment type="catalytic activity">
    <reaction evidence="1 8">
        <text>Cleavage of hydrophobic, N-terminal signal or leader sequences from secreted and periplasmic proteins.</text>
        <dbReference type="EC" id="3.4.21.89"/>
    </reaction>
</comment>
<accession>A0A544QUQ3</accession>
<dbReference type="EC" id="3.4.21.89" evidence="4 8"/>
<feature type="transmembrane region" description="Helical" evidence="8">
    <location>
        <begin position="6"/>
        <end position="22"/>
    </location>
</feature>
<dbReference type="InterPro" id="IPR019758">
    <property type="entry name" value="Pept_S26A_signal_pept_1_CS"/>
</dbReference>
<dbReference type="Gene3D" id="2.10.109.10">
    <property type="entry name" value="Umud Fragment, subunit A"/>
    <property type="match status" value="1"/>
</dbReference>
<dbReference type="NCBIfam" id="TIGR02227">
    <property type="entry name" value="sigpep_I_bact"/>
    <property type="match status" value="1"/>
</dbReference>
<evidence type="ECO:0000313" key="12">
    <source>
        <dbReference type="Proteomes" id="UP000317863"/>
    </source>
</evidence>
<dbReference type="InterPro" id="IPR019757">
    <property type="entry name" value="Pept_S26A_signal_pept_1_Lys-AS"/>
</dbReference>
<evidence type="ECO:0000256" key="4">
    <source>
        <dbReference type="ARBA" id="ARBA00013208"/>
    </source>
</evidence>
<keyword evidence="8" id="KW-1133">Transmembrane helix</keyword>
<comment type="similarity">
    <text evidence="3 9">Belongs to the peptidase S26 family.</text>
</comment>